<proteinExistence type="predicted"/>
<evidence type="ECO:0000313" key="3">
    <source>
        <dbReference type="EMBL" id="MTH60054.1"/>
    </source>
</evidence>
<evidence type="ECO:0000256" key="1">
    <source>
        <dbReference type="SAM" id="MobiDB-lite"/>
    </source>
</evidence>
<dbReference type="Pfam" id="PF08239">
    <property type="entry name" value="SH3_3"/>
    <property type="match status" value="1"/>
</dbReference>
<feature type="compositionally biased region" description="Basic and acidic residues" evidence="1">
    <location>
        <begin position="23"/>
        <end position="33"/>
    </location>
</feature>
<dbReference type="SMART" id="SM00287">
    <property type="entry name" value="SH3b"/>
    <property type="match status" value="1"/>
</dbReference>
<dbReference type="InterPro" id="IPR003646">
    <property type="entry name" value="SH3-like_bac-type"/>
</dbReference>
<dbReference type="PROSITE" id="PS51781">
    <property type="entry name" value="SH3B"/>
    <property type="match status" value="1"/>
</dbReference>
<feature type="region of interest" description="Disordered" evidence="1">
    <location>
        <begin position="14"/>
        <end position="43"/>
    </location>
</feature>
<reference evidence="3 4" key="1">
    <citation type="submission" date="2019-11" db="EMBL/GenBank/DDBJ databases">
        <authorList>
            <person name="Dong K."/>
        </authorList>
    </citation>
    <scope>NUCLEOTIDE SEQUENCE [LARGE SCALE GENOMIC DNA]</scope>
    <source>
        <strain evidence="3 4">NBRC 112902</strain>
    </source>
</reference>
<dbReference type="AlphaFoldDB" id="A0A844HNR4"/>
<feature type="domain" description="SH3b" evidence="2">
    <location>
        <begin position="72"/>
        <end position="138"/>
    </location>
</feature>
<dbReference type="RefSeq" id="WP_155039988.1">
    <property type="nucleotide sequence ID" value="NZ_WMIG01000005.1"/>
</dbReference>
<evidence type="ECO:0000259" key="2">
    <source>
        <dbReference type="PROSITE" id="PS51781"/>
    </source>
</evidence>
<dbReference type="OrthoDB" id="102964at2"/>
<protein>
    <submittedName>
        <fullName evidence="3">SH3 domain-containing protein</fullName>
    </submittedName>
</protein>
<comment type="caution">
    <text evidence="3">The sequence shown here is derived from an EMBL/GenBank/DDBJ whole genome shotgun (WGS) entry which is preliminary data.</text>
</comment>
<dbReference type="Gene3D" id="2.30.30.40">
    <property type="entry name" value="SH3 Domains"/>
    <property type="match status" value="1"/>
</dbReference>
<dbReference type="Proteomes" id="UP000449846">
    <property type="component" value="Unassembled WGS sequence"/>
</dbReference>
<evidence type="ECO:0000313" key="4">
    <source>
        <dbReference type="Proteomes" id="UP000449846"/>
    </source>
</evidence>
<sequence length="339" mass="37072">MTEKLSNSLIVSMEGIMARRPSSSHDVDEKSTEDATSENESNILSALDEQTDDDEAQIDELEALAETPSEINYVYIVNARDGLNLRSGPATDFSIIRSLPLGTRVQVLQREGRWGLVDQQGDGAADGFVHLSFLIRAADGQNRWGATIAEREVRAFWAERNPRGAKLYNNAGAPLVDPQLLHASALGAVTFEDVKPNLRIELYGPGGGFRKSGSTGNHGAQPGTGRGAAMDFVIIDRRTGNMLTNHPGTQHQHQGTVGKNAPSYQIYFNAVVRSGSQLYPRFAEMARFGGYFKSGSNAMDTMHIDMRGMYVPMAGGSLKGGFTREQIRKWNIPENHPYA</sequence>
<keyword evidence="4" id="KW-1185">Reference proteome</keyword>
<organism evidence="3 4">
    <name type="scientific">Paracoccus litorisediminis</name>
    <dbReference type="NCBI Taxonomy" id="2006130"/>
    <lineage>
        <taxon>Bacteria</taxon>
        <taxon>Pseudomonadati</taxon>
        <taxon>Pseudomonadota</taxon>
        <taxon>Alphaproteobacteria</taxon>
        <taxon>Rhodobacterales</taxon>
        <taxon>Paracoccaceae</taxon>
        <taxon>Paracoccus</taxon>
    </lineage>
</organism>
<gene>
    <name evidence="3" type="ORF">GL300_12630</name>
</gene>
<accession>A0A844HNR4</accession>
<name>A0A844HNR4_9RHOB</name>
<dbReference type="EMBL" id="WMIG01000005">
    <property type="protein sequence ID" value="MTH60054.1"/>
    <property type="molecule type" value="Genomic_DNA"/>
</dbReference>